<evidence type="ECO:0000256" key="5">
    <source>
        <dbReference type="ARBA" id="ARBA00022490"/>
    </source>
</evidence>
<comment type="caution">
    <text evidence="9">The sequence shown here is derived from an EMBL/GenBank/DDBJ whole genome shotgun (WGS) entry which is preliminary data.</text>
</comment>
<dbReference type="InterPro" id="IPR016024">
    <property type="entry name" value="ARM-type_fold"/>
</dbReference>
<dbReference type="PROSITE" id="PS50166">
    <property type="entry name" value="IMPORTIN_B_NT"/>
    <property type="match status" value="1"/>
</dbReference>
<dbReference type="InterPro" id="IPR001494">
    <property type="entry name" value="Importin-beta_N"/>
</dbReference>
<proteinExistence type="inferred from homology"/>
<evidence type="ECO:0000259" key="8">
    <source>
        <dbReference type="PROSITE" id="PS50166"/>
    </source>
</evidence>
<evidence type="ECO:0000256" key="7">
    <source>
        <dbReference type="ARBA" id="ARBA00023242"/>
    </source>
</evidence>
<dbReference type="GO" id="GO:0005049">
    <property type="term" value="F:nuclear export signal receptor activity"/>
    <property type="evidence" value="ECO:0007669"/>
    <property type="project" value="TreeGrafter"/>
</dbReference>
<dbReference type="InterPro" id="IPR005043">
    <property type="entry name" value="XPO2_C"/>
</dbReference>
<dbReference type="Pfam" id="PF08506">
    <property type="entry name" value="Cse1"/>
    <property type="match status" value="1"/>
</dbReference>
<dbReference type="GO" id="GO:0006606">
    <property type="term" value="P:protein import into nucleus"/>
    <property type="evidence" value="ECO:0007669"/>
    <property type="project" value="TreeGrafter"/>
</dbReference>
<comment type="similarity">
    <text evidence="3">Belongs to the XPO2/CSE1 family.</text>
</comment>
<keyword evidence="4" id="KW-0813">Transport</keyword>
<feature type="domain" description="Importin N-terminal" evidence="8">
    <location>
        <begin position="23"/>
        <end position="94"/>
    </location>
</feature>
<reference evidence="9" key="1">
    <citation type="submission" date="2021-05" db="EMBL/GenBank/DDBJ databases">
        <title>A free-living protist that lacks canonical eukaryotic 1 DNA replication and segregation systems.</title>
        <authorList>
            <person name="Salas-Leiva D.E."/>
            <person name="Tromer E.C."/>
            <person name="Curtis B.A."/>
            <person name="Jerlstrom-Hultqvist J."/>
            <person name="Kolisko M."/>
            <person name="Yi Z."/>
            <person name="Salas-Leiva J.S."/>
            <person name="Gallot-Lavallee L."/>
            <person name="Kops G.J.P.L."/>
            <person name="Archibald J.M."/>
            <person name="Simpson A.G.B."/>
            <person name="Roger A.J."/>
        </authorList>
    </citation>
    <scope>NUCLEOTIDE SEQUENCE</scope>
    <source>
        <strain evidence="9">BICM</strain>
    </source>
</reference>
<keyword evidence="5" id="KW-0963">Cytoplasm</keyword>
<accession>A0A8J6B600</accession>
<dbReference type="Gene3D" id="1.25.10.10">
    <property type="entry name" value="Leucine-rich Repeat Variant"/>
    <property type="match status" value="1"/>
</dbReference>
<evidence type="ECO:0000313" key="10">
    <source>
        <dbReference type="Proteomes" id="UP000717585"/>
    </source>
</evidence>
<dbReference type="GO" id="GO:0005829">
    <property type="term" value="C:cytosol"/>
    <property type="evidence" value="ECO:0007669"/>
    <property type="project" value="TreeGrafter"/>
</dbReference>
<keyword evidence="10" id="KW-1185">Reference proteome</keyword>
<evidence type="ECO:0000256" key="4">
    <source>
        <dbReference type="ARBA" id="ARBA00022448"/>
    </source>
</evidence>
<dbReference type="SUPFAM" id="SSF48371">
    <property type="entry name" value="ARM repeat"/>
    <property type="match status" value="1"/>
</dbReference>
<evidence type="ECO:0000256" key="6">
    <source>
        <dbReference type="ARBA" id="ARBA00022927"/>
    </source>
</evidence>
<dbReference type="AlphaFoldDB" id="A0A8J6B600"/>
<evidence type="ECO:0000256" key="2">
    <source>
        <dbReference type="ARBA" id="ARBA00004496"/>
    </source>
</evidence>
<dbReference type="Proteomes" id="UP000717585">
    <property type="component" value="Unassembled WGS sequence"/>
</dbReference>
<dbReference type="InterPro" id="IPR013713">
    <property type="entry name" value="XPO2_central"/>
</dbReference>
<dbReference type="GO" id="GO:0031267">
    <property type="term" value="F:small GTPase binding"/>
    <property type="evidence" value="ECO:0007669"/>
    <property type="project" value="InterPro"/>
</dbReference>
<evidence type="ECO:0000256" key="1">
    <source>
        <dbReference type="ARBA" id="ARBA00004123"/>
    </source>
</evidence>
<dbReference type="OrthoDB" id="3268246at2759"/>
<keyword evidence="6" id="KW-0653">Protein transport</keyword>
<keyword evidence="7" id="KW-0539">Nucleus</keyword>
<sequence length="951" mass="105383">MELKSAILRVCNPQGNMEEFKAAEKYLSSLLSNTELGQALIRLVTSDFANDEAATLSTSLLLKNWVNRVWPDKEERGLQNAEQIRLQILQVYFEKSGHPVISNVFMAALRTILTTDYPVWQGFIDNCISMLNSAMQRSALHEAAAVLRLIHVATKTRFRDGEDIDQLVPELRALLDQFCQPMMAHMQALFTALPQPPNEVDRPLAMRCVMYLLKIWSTLNWHTVPEFFEDNLPTFTQMFAFILEARNDFMSAAPEDKTMLVKAQTATVRNVRFCVTHIDEGDFKDYVSKFTPLIWTLLQSLSAAATLDSLAIACIQYVQSIATSPYYFHTLREPETLRTIVESVVLPSLAVRDEDVDEFEVNPRQFVQLDLDHFSDAEYSRAGAASELVSALCIHFEQPVLAVAVEKLDSVLQTTPVTEASRILAIKFFSSISIVGFLLKRGVTSIRCDEPTLYGFLEQHVVPALTAQDPMLVAAAIKFIAFFRPYLQPRHITACITQLWEKLEADCYVVSAYSAYTLDYLLRMQKDGQPVIPFESISGRVMPAFTVVFSRLTREDEWGTCSQLLKLAIRLLVQAPAPLALAVSKDVYATLSGIVLRIAKDPTVPMFNHLVFEALALVIARIVAADAPEAFDQLEAAVFESINYIVTENVVEFQSYAFQFIAQMLTCRPTVTERYQAVLAAITASESLWLERGNIPALAKVIQVYVRKEPAAFASEEIFAKVFEIVKKLVLSVKTEFYGIELVQTFVAAAPVEVVVSPDRGTRLVKLLFQRAQKKATPVYMANFSAMLCLAVHRVGPGAFVGILEGIQQGFSAMAITNVVCANIGKLAATNLDQYQWKYAVVGLSELAASAPGAQLHHFLLPALSHALVNYRKTASTSRVTQRDMTVKDPEDGFQAAYVALSFAGPQVVDFTDGVGVETLVQGAVEAVRASGSADQSAVAAAQSIVETLAH</sequence>
<organism evidence="9 10">
    <name type="scientific">Carpediemonas membranifera</name>
    <dbReference type="NCBI Taxonomy" id="201153"/>
    <lineage>
        <taxon>Eukaryota</taxon>
        <taxon>Metamonada</taxon>
        <taxon>Carpediemonas-like organisms</taxon>
        <taxon>Carpediemonas</taxon>
    </lineage>
</organism>
<comment type="subcellular location">
    <subcellularLocation>
        <location evidence="2">Cytoplasm</location>
    </subcellularLocation>
    <subcellularLocation>
        <location evidence="1">Nucleus</location>
    </subcellularLocation>
</comment>
<gene>
    <name evidence="9" type="ORF">J8273_6985</name>
</gene>
<dbReference type="Pfam" id="PF03378">
    <property type="entry name" value="CAS_CSE1"/>
    <property type="match status" value="1"/>
</dbReference>
<evidence type="ECO:0000256" key="3">
    <source>
        <dbReference type="ARBA" id="ARBA00008669"/>
    </source>
</evidence>
<protein>
    <submittedName>
        <fullName evidence="9">Cse1</fullName>
    </submittedName>
</protein>
<dbReference type="PANTHER" id="PTHR10997">
    <property type="entry name" value="IMPORTIN-7, 8, 11"/>
    <property type="match status" value="1"/>
</dbReference>
<dbReference type="GO" id="GO:0005635">
    <property type="term" value="C:nuclear envelope"/>
    <property type="evidence" value="ECO:0007669"/>
    <property type="project" value="TreeGrafter"/>
</dbReference>
<dbReference type="EMBL" id="JAHDYR010000062">
    <property type="protein sequence ID" value="KAG9390732.1"/>
    <property type="molecule type" value="Genomic_DNA"/>
</dbReference>
<dbReference type="InterPro" id="IPR011989">
    <property type="entry name" value="ARM-like"/>
</dbReference>
<name>A0A8J6B600_9EUKA</name>
<dbReference type="GO" id="GO:0006611">
    <property type="term" value="P:protein export from nucleus"/>
    <property type="evidence" value="ECO:0007669"/>
    <property type="project" value="TreeGrafter"/>
</dbReference>
<dbReference type="PANTHER" id="PTHR10997:SF8">
    <property type="entry name" value="EXPORTIN-2"/>
    <property type="match status" value="1"/>
</dbReference>
<evidence type="ECO:0000313" key="9">
    <source>
        <dbReference type="EMBL" id="KAG9390732.1"/>
    </source>
</evidence>